<proteinExistence type="predicted"/>
<name>A0A166STA1_9AGAM</name>
<evidence type="ECO:0000313" key="1">
    <source>
        <dbReference type="EMBL" id="KZP29802.1"/>
    </source>
</evidence>
<keyword evidence="2" id="KW-1185">Reference proteome</keyword>
<evidence type="ECO:0000313" key="2">
    <source>
        <dbReference type="Proteomes" id="UP000076532"/>
    </source>
</evidence>
<dbReference type="Proteomes" id="UP000076532">
    <property type="component" value="Unassembled WGS sequence"/>
</dbReference>
<protein>
    <submittedName>
        <fullName evidence="1">Uncharacterized protein</fullName>
    </submittedName>
</protein>
<accession>A0A166STA1</accession>
<sequence length="90" mass="10189">MFLHMSASVVLSGMAGDWEGAGLQVVLAKVLFDDTQPQYLCYPDVRKIMRGASYINVHAAISQEIDWLLFIDFALITRRPQGKEWPSYPN</sequence>
<organism evidence="1 2">
    <name type="scientific">Athelia psychrophila</name>
    <dbReference type="NCBI Taxonomy" id="1759441"/>
    <lineage>
        <taxon>Eukaryota</taxon>
        <taxon>Fungi</taxon>
        <taxon>Dikarya</taxon>
        <taxon>Basidiomycota</taxon>
        <taxon>Agaricomycotina</taxon>
        <taxon>Agaricomycetes</taxon>
        <taxon>Agaricomycetidae</taxon>
        <taxon>Atheliales</taxon>
        <taxon>Atheliaceae</taxon>
        <taxon>Athelia</taxon>
    </lineage>
</organism>
<gene>
    <name evidence="1" type="ORF">FIBSPDRAFT_180446</name>
</gene>
<reference evidence="1 2" key="1">
    <citation type="journal article" date="2016" name="Mol. Biol. Evol.">
        <title>Comparative Genomics of Early-Diverging Mushroom-Forming Fungi Provides Insights into the Origins of Lignocellulose Decay Capabilities.</title>
        <authorList>
            <person name="Nagy L.G."/>
            <person name="Riley R."/>
            <person name="Tritt A."/>
            <person name="Adam C."/>
            <person name="Daum C."/>
            <person name="Floudas D."/>
            <person name="Sun H."/>
            <person name="Yadav J.S."/>
            <person name="Pangilinan J."/>
            <person name="Larsson K.H."/>
            <person name="Matsuura K."/>
            <person name="Barry K."/>
            <person name="Labutti K."/>
            <person name="Kuo R."/>
            <person name="Ohm R.A."/>
            <person name="Bhattacharya S.S."/>
            <person name="Shirouzu T."/>
            <person name="Yoshinaga Y."/>
            <person name="Martin F.M."/>
            <person name="Grigoriev I.V."/>
            <person name="Hibbett D.S."/>
        </authorList>
    </citation>
    <scope>NUCLEOTIDE SEQUENCE [LARGE SCALE GENOMIC DNA]</scope>
    <source>
        <strain evidence="1 2">CBS 109695</strain>
    </source>
</reference>
<dbReference type="EMBL" id="KV417497">
    <property type="protein sequence ID" value="KZP29802.1"/>
    <property type="molecule type" value="Genomic_DNA"/>
</dbReference>
<dbReference type="AlphaFoldDB" id="A0A166STA1"/>